<dbReference type="Gene3D" id="3.80.10.10">
    <property type="entry name" value="Ribonuclease Inhibitor"/>
    <property type="match status" value="2"/>
</dbReference>
<dbReference type="InterPro" id="IPR028789">
    <property type="entry name" value="Naip"/>
</dbReference>
<dbReference type="Pfam" id="PF22524">
    <property type="entry name" value="WHD_Nlrc4"/>
    <property type="match status" value="1"/>
</dbReference>
<sequence>MSMAAQETSADISNISELDSTYIESIYPQANFNFSKLMEEMELEYRQIRKQLQRGFNPTMRSEAKRLKTFLSLPNDCKSSWAPSEMAAAGFYYTGVKTAIQCFCCGLVLLARSLERSPFVEHKKLWSNCKFILGKEVGNICKYDIRVQNPENNSLEVKNKHKEMESRLESFTNWPSYCKEIQPALLANAGFFYTGIKDTVQCFACFGCLGNWEEGDNPWKEHAKWFPECEFLQREKSRDEIKQYIQSYCGFFGITNLEPFLNIYKDEEIRLESFKTWPQDAHADPAILAKVGFFYTDIVLEEHEWLQRKLSEAYDDFSFRKTFSFGDHTHFAVDLKLLYGDLAIVSKDISNQPQQQLTLAEILESFYSITVIEGEAGSGKTALLRKIAILWASGCCPILSRFKLVFYLSLNSGERDQSLADLICNQVIGLKGTLTEDSLTNICQSLTNEVLFLLDEFDKMNGLPWAIEDLIQKNYLNKHCLVIAVRPHQVRGIRQHANTLLSILEFPLSSTLYLLRKLFSYNVRLLENFYIQLSYEETMHSMLKTPLFVTALASYWAQNPNGNIFTGTVILKAYRLYSLLKYPQEVDRMKAMMSACGELALQGLFKSLFNFSEKDLSEIGINVEEALYFGLLSKFTAQRLQPLYKFFHLSFQEFLAGQKMSELLASDVQEDKKKGLEYLQQINTFVKINGRYQYILSYACSEPSKAVPIIISHLLNLLSCKKSLESRSDIYMQQTPDLNLKGYELISIASSLIPGLYHSKFTTTVLIIATELAYQSNMISDCAPMILEFLTGKKIPLYLLKNGCIHQLCLDYPESLFLPSRFEEILTGREEPIDMAAVESAFLNWKVPSLEPIYTQAFQLFSNVTQQLKENLDTINNFRSYKRREIPDSIITPFLCVKSREKIPYLKFAVTCITSLEAPDIENLKLLFSFFDNIELNLHNCKGLLENIKMAIEENLKSFKVFSLDNTELNELEENLLLSMSSLESLDIKWSASVPETLFANLDKYTFLKELSLNLPYCQNMSDTIPEGFKNLHNIEKLILHNVQFKTSSAWLGELIQNCPNLSLFHLQNSRFLNMGALMNAMSSCKKLTEILLNELNIGDKDLYALAAVLPNFTALKILNLSGLHLENKEACTALELVLPNGEGIRHTATLIVQQCFYFPNLRKLVFSLYLSAEGLLEIAKVAVAGGFQKLEYLCLSANHTITEETWRNFFQTLSNMPALQSMDFSRLVTHKIKCQATTVKSFVQCVSQLPNLREISMIGWLFDEKDLNMFEIMKKQHPQSKDLWLTWKFISNTSDQVGSLPFNMEKKMSHQESLIGMLGSKLWVVVASIAWKGNDGNCTHFPALQQDKTLASEIPPNFQQFCF</sequence>
<dbReference type="GO" id="GO:0006915">
    <property type="term" value="P:apoptotic process"/>
    <property type="evidence" value="ECO:0007669"/>
    <property type="project" value="UniProtKB-KW"/>
</dbReference>
<dbReference type="PANTHER" id="PTHR46914:SF1">
    <property type="entry name" value="BACULOVIRAL IAP REPEAT-CONTAINING PROTEIN 1"/>
    <property type="match status" value="1"/>
</dbReference>
<evidence type="ECO:0000313" key="8">
    <source>
        <dbReference type="EMBL" id="ETE69970.1"/>
    </source>
</evidence>
<dbReference type="GO" id="GO:0046872">
    <property type="term" value="F:metal ion binding"/>
    <property type="evidence" value="ECO:0007669"/>
    <property type="project" value="UniProtKB-KW"/>
</dbReference>
<evidence type="ECO:0000256" key="4">
    <source>
        <dbReference type="ARBA" id="ARBA00022741"/>
    </source>
</evidence>
<dbReference type="EMBL" id="AZIM01000651">
    <property type="protein sequence ID" value="ETE69970.1"/>
    <property type="molecule type" value="Genomic_DNA"/>
</dbReference>
<dbReference type="GO" id="GO:0005524">
    <property type="term" value="F:ATP binding"/>
    <property type="evidence" value="ECO:0007669"/>
    <property type="project" value="UniProtKB-KW"/>
</dbReference>
<keyword evidence="9" id="KW-1185">Reference proteome</keyword>
<evidence type="ECO:0000259" key="7">
    <source>
        <dbReference type="PROSITE" id="PS50837"/>
    </source>
</evidence>
<dbReference type="GO" id="GO:0072557">
    <property type="term" value="C:IPAF inflammasome complex"/>
    <property type="evidence" value="ECO:0007669"/>
    <property type="project" value="TreeGrafter"/>
</dbReference>
<dbReference type="GO" id="GO:0043066">
    <property type="term" value="P:negative regulation of apoptotic process"/>
    <property type="evidence" value="ECO:0007669"/>
    <property type="project" value="InterPro"/>
</dbReference>
<dbReference type="FunFam" id="3.40.50.300:FF:001126">
    <property type="entry name" value="Baculoviral IAP repeat-containing protein 1"/>
    <property type="match status" value="1"/>
</dbReference>
<keyword evidence="3" id="KW-0677">Repeat</keyword>
<proteinExistence type="predicted"/>
<feature type="non-terminal residue" evidence="8">
    <location>
        <position position="1"/>
    </location>
</feature>
<keyword evidence="6" id="KW-0067">ATP-binding</keyword>
<keyword evidence="4" id="KW-0547">Nucleotide-binding</keyword>
<evidence type="ECO:0000256" key="2">
    <source>
        <dbReference type="ARBA" id="ARBA00022723"/>
    </source>
</evidence>
<evidence type="ECO:0000256" key="5">
    <source>
        <dbReference type="ARBA" id="ARBA00022833"/>
    </source>
</evidence>
<gene>
    <name evidence="8" type="primary">NAIP</name>
    <name evidence="8" type="ORF">L345_04233</name>
</gene>
<dbReference type="InterPro" id="IPR027417">
    <property type="entry name" value="P-loop_NTPase"/>
</dbReference>
<name>V8P6N0_OPHHA</name>
<protein>
    <submittedName>
        <fullName evidence="8">Baculoviral IAP repeat-containing protein 1</fullName>
    </submittedName>
</protein>
<dbReference type="PROSITE" id="PS50837">
    <property type="entry name" value="NACHT"/>
    <property type="match status" value="1"/>
</dbReference>
<feature type="non-terminal residue" evidence="8">
    <location>
        <position position="1364"/>
    </location>
</feature>
<dbReference type="Proteomes" id="UP000018936">
    <property type="component" value="Unassembled WGS sequence"/>
</dbReference>
<accession>V8P6N0</accession>
<dbReference type="PROSITE" id="PS50143">
    <property type="entry name" value="BIR_REPEAT_2"/>
    <property type="match status" value="2"/>
</dbReference>
<dbReference type="InterPro" id="IPR007111">
    <property type="entry name" value="NACHT_NTPase"/>
</dbReference>
<reference evidence="8 9" key="1">
    <citation type="journal article" date="2013" name="Proc. Natl. Acad. Sci. U.S.A.">
        <title>The king cobra genome reveals dynamic gene evolution and adaptation in the snake venom system.</title>
        <authorList>
            <person name="Vonk F.J."/>
            <person name="Casewell N.R."/>
            <person name="Henkel C.V."/>
            <person name="Heimberg A.M."/>
            <person name="Jansen H.J."/>
            <person name="McCleary R.J."/>
            <person name="Kerkkamp H.M."/>
            <person name="Vos R.A."/>
            <person name="Guerreiro I."/>
            <person name="Calvete J.J."/>
            <person name="Wuster W."/>
            <person name="Woods A.E."/>
            <person name="Logan J.M."/>
            <person name="Harrison R.A."/>
            <person name="Castoe T.A."/>
            <person name="de Koning A.P."/>
            <person name="Pollock D.D."/>
            <person name="Yandell M."/>
            <person name="Calderon D."/>
            <person name="Renjifo C."/>
            <person name="Currier R.B."/>
            <person name="Salgado D."/>
            <person name="Pla D."/>
            <person name="Sanz L."/>
            <person name="Hyder A.S."/>
            <person name="Ribeiro J.M."/>
            <person name="Arntzen J.W."/>
            <person name="van den Thillart G.E."/>
            <person name="Boetzer M."/>
            <person name="Pirovano W."/>
            <person name="Dirks R.P."/>
            <person name="Spaink H.P."/>
            <person name="Duboule D."/>
            <person name="McGlinn E."/>
            <person name="Kini R.M."/>
            <person name="Richardson M.K."/>
        </authorList>
    </citation>
    <scope>NUCLEOTIDE SEQUENCE</scope>
    <source>
        <tissue evidence="8">Blood</tissue>
    </source>
</reference>
<dbReference type="InterPro" id="IPR040535">
    <property type="entry name" value="NLRC4_HD"/>
</dbReference>
<evidence type="ECO:0000256" key="1">
    <source>
        <dbReference type="ARBA" id="ARBA00022703"/>
    </source>
</evidence>
<dbReference type="Pfam" id="PF05729">
    <property type="entry name" value="NACHT"/>
    <property type="match status" value="1"/>
</dbReference>
<evidence type="ECO:0000313" key="9">
    <source>
        <dbReference type="Proteomes" id="UP000018936"/>
    </source>
</evidence>
<dbReference type="GO" id="GO:0070269">
    <property type="term" value="P:pyroptotic inflammatory response"/>
    <property type="evidence" value="ECO:0007669"/>
    <property type="project" value="TreeGrafter"/>
</dbReference>
<feature type="domain" description="NACHT" evidence="7">
    <location>
        <begin position="368"/>
        <end position="487"/>
    </location>
</feature>
<dbReference type="CDD" id="cd00022">
    <property type="entry name" value="BIR"/>
    <property type="match status" value="2"/>
</dbReference>
<dbReference type="GO" id="GO:0016045">
    <property type="term" value="P:detection of bacterium"/>
    <property type="evidence" value="ECO:0007669"/>
    <property type="project" value="TreeGrafter"/>
</dbReference>
<dbReference type="SUPFAM" id="SSF57924">
    <property type="entry name" value="Inhibitor of apoptosis (IAP) repeat"/>
    <property type="match status" value="3"/>
</dbReference>
<dbReference type="Pfam" id="PF00653">
    <property type="entry name" value="BIR"/>
    <property type="match status" value="2"/>
</dbReference>
<dbReference type="SUPFAM" id="SSF52047">
    <property type="entry name" value="RNI-like"/>
    <property type="match status" value="1"/>
</dbReference>
<dbReference type="Gene3D" id="1.10.1170.10">
    <property type="entry name" value="Inhibitor Of Apoptosis Protein (2mihbC-IAP-1), Chain A"/>
    <property type="match status" value="2"/>
</dbReference>
<comment type="caution">
    <text evidence="8">The sequence shown here is derived from an EMBL/GenBank/DDBJ whole genome shotgun (WGS) entry which is preliminary data.</text>
</comment>
<organism evidence="8 9">
    <name type="scientific">Ophiophagus hannah</name>
    <name type="common">King cobra</name>
    <name type="synonym">Naja hannah</name>
    <dbReference type="NCBI Taxonomy" id="8665"/>
    <lineage>
        <taxon>Eukaryota</taxon>
        <taxon>Metazoa</taxon>
        <taxon>Chordata</taxon>
        <taxon>Craniata</taxon>
        <taxon>Vertebrata</taxon>
        <taxon>Euteleostomi</taxon>
        <taxon>Lepidosauria</taxon>
        <taxon>Squamata</taxon>
        <taxon>Bifurcata</taxon>
        <taxon>Unidentata</taxon>
        <taxon>Episquamata</taxon>
        <taxon>Toxicofera</taxon>
        <taxon>Serpentes</taxon>
        <taxon>Colubroidea</taxon>
        <taxon>Elapidae</taxon>
        <taxon>Elapinae</taxon>
        <taxon>Ophiophagus</taxon>
    </lineage>
</organism>
<keyword evidence="2" id="KW-0479">Metal-binding</keyword>
<dbReference type="SUPFAM" id="SSF52540">
    <property type="entry name" value="P-loop containing nucleoside triphosphate hydrolases"/>
    <property type="match status" value="1"/>
</dbReference>
<dbReference type="InterPro" id="IPR053882">
    <property type="entry name" value="Nlrc4-like_WHD"/>
</dbReference>
<dbReference type="GO" id="GO:0043027">
    <property type="term" value="F:cysteine-type endopeptidase inhibitor activity involved in apoptotic process"/>
    <property type="evidence" value="ECO:0007669"/>
    <property type="project" value="InterPro"/>
</dbReference>
<dbReference type="OrthoDB" id="4034597at2759"/>
<evidence type="ECO:0000256" key="6">
    <source>
        <dbReference type="ARBA" id="ARBA00022840"/>
    </source>
</evidence>
<dbReference type="Gene3D" id="3.40.50.300">
    <property type="entry name" value="P-loop containing nucleotide triphosphate hydrolases"/>
    <property type="match status" value="1"/>
</dbReference>
<dbReference type="InterPro" id="IPR001370">
    <property type="entry name" value="BIR_rpt"/>
</dbReference>
<dbReference type="PANTHER" id="PTHR46914">
    <property type="entry name" value="BACULOVIRAL IAP REPEAT-CONTAINING PROTEIN 1"/>
    <property type="match status" value="1"/>
</dbReference>
<dbReference type="GO" id="GO:0042742">
    <property type="term" value="P:defense response to bacterium"/>
    <property type="evidence" value="ECO:0007669"/>
    <property type="project" value="TreeGrafter"/>
</dbReference>
<keyword evidence="1" id="KW-0053">Apoptosis</keyword>
<evidence type="ECO:0000256" key="3">
    <source>
        <dbReference type="ARBA" id="ARBA00022737"/>
    </source>
</evidence>
<dbReference type="Pfam" id="PF17889">
    <property type="entry name" value="NLRC4_HD"/>
    <property type="match status" value="1"/>
</dbReference>
<keyword evidence="5" id="KW-0862">Zinc</keyword>
<dbReference type="SMART" id="SM00238">
    <property type="entry name" value="BIR"/>
    <property type="match status" value="2"/>
</dbReference>
<dbReference type="InterPro" id="IPR032675">
    <property type="entry name" value="LRR_dom_sf"/>
</dbReference>